<evidence type="ECO:0000256" key="1">
    <source>
        <dbReference type="ARBA" id="ARBA00010118"/>
    </source>
</evidence>
<evidence type="ECO:0000259" key="3">
    <source>
        <dbReference type="SMART" id="SM00672"/>
    </source>
</evidence>
<dbReference type="Pfam" id="PF05686">
    <property type="entry name" value="Glyco_transf_90"/>
    <property type="match status" value="1"/>
</dbReference>
<dbReference type="InterPro" id="IPR006598">
    <property type="entry name" value="CAP10"/>
</dbReference>
<dbReference type="SMART" id="SM00672">
    <property type="entry name" value="CAP10"/>
    <property type="match status" value="1"/>
</dbReference>
<dbReference type="GO" id="GO:0016740">
    <property type="term" value="F:transferase activity"/>
    <property type="evidence" value="ECO:0007669"/>
    <property type="project" value="UniProtKB-KW"/>
</dbReference>
<feature type="domain" description="Glycosyl transferase CAP10" evidence="3">
    <location>
        <begin position="144"/>
        <end position="260"/>
    </location>
</feature>
<dbReference type="Proteomes" id="UP000824469">
    <property type="component" value="Unassembled WGS sequence"/>
</dbReference>
<reference evidence="4 5" key="1">
    <citation type="journal article" date="2021" name="Nat. Plants">
        <title>The Taxus genome provides insights into paclitaxel biosynthesis.</title>
        <authorList>
            <person name="Xiong X."/>
            <person name="Gou J."/>
            <person name="Liao Q."/>
            <person name="Li Y."/>
            <person name="Zhou Q."/>
            <person name="Bi G."/>
            <person name="Li C."/>
            <person name="Du R."/>
            <person name="Wang X."/>
            <person name="Sun T."/>
            <person name="Guo L."/>
            <person name="Liang H."/>
            <person name="Lu P."/>
            <person name="Wu Y."/>
            <person name="Zhang Z."/>
            <person name="Ro D.K."/>
            <person name="Shang Y."/>
            <person name="Huang S."/>
            <person name="Yan J."/>
        </authorList>
    </citation>
    <scope>NUCLEOTIDE SEQUENCE [LARGE SCALE GENOMIC DNA]</scope>
    <source>
        <strain evidence="4">Ta-2019</strain>
    </source>
</reference>
<feature type="non-terminal residue" evidence="4">
    <location>
        <position position="260"/>
    </location>
</feature>
<proteinExistence type="inferred from homology"/>
<accession>A0AA38CKT5</accession>
<dbReference type="EMBL" id="JAHRHJ020000009">
    <property type="protein sequence ID" value="KAH9303366.1"/>
    <property type="molecule type" value="Genomic_DNA"/>
</dbReference>
<feature type="non-terminal residue" evidence="4">
    <location>
        <position position="1"/>
    </location>
</feature>
<evidence type="ECO:0000256" key="2">
    <source>
        <dbReference type="ARBA" id="ARBA00022679"/>
    </source>
</evidence>
<keyword evidence="5" id="KW-1185">Reference proteome</keyword>
<keyword evidence="2" id="KW-0808">Transferase</keyword>
<dbReference type="OMA" id="WKERAIV"/>
<gene>
    <name evidence="4" type="ORF">KI387_014949</name>
</gene>
<dbReference type="InterPro" id="IPR051091">
    <property type="entry name" value="O-Glucosyltr/Glycosyltrsf_90"/>
</dbReference>
<comment type="similarity">
    <text evidence="1">Belongs to the glycosyltransferase 90 family.</text>
</comment>
<sequence>SELYLGQKTVAGDNLEPTPWHPFPTKKISSDGKYTRASQIFQCSYLTCSSPLRFIRSYMNKNDLFQNTTRSCPAFFQWIHEDLAQWRVSGIGENNIRAAKEFAAFRVVIVGGRLYVDLYYACVQSRMMFTIWGLLQLLERYPGLVPDVDLMFDCMDRPRIERLKYRQSNLSPPPLFRYCSKRDHLDIPFPDWSFWGWSETNLASWEEEFNNIKLGSKAVKWIDRKPIAYWRGNPDVSSHIRTKLLDCNSSSAWGAEILRQ</sequence>
<dbReference type="PANTHER" id="PTHR12203:SF35">
    <property type="entry name" value="PROTEIN O-GLUCOSYLTRANSFERASE 1"/>
    <property type="match status" value="1"/>
</dbReference>
<dbReference type="PANTHER" id="PTHR12203">
    <property type="entry name" value="KDEL LYS-ASP-GLU-LEU CONTAINING - RELATED"/>
    <property type="match status" value="1"/>
</dbReference>
<dbReference type="AlphaFoldDB" id="A0AA38CKT5"/>
<organism evidence="4 5">
    <name type="scientific">Taxus chinensis</name>
    <name type="common">Chinese yew</name>
    <name type="synonym">Taxus wallichiana var. chinensis</name>
    <dbReference type="NCBI Taxonomy" id="29808"/>
    <lineage>
        <taxon>Eukaryota</taxon>
        <taxon>Viridiplantae</taxon>
        <taxon>Streptophyta</taxon>
        <taxon>Embryophyta</taxon>
        <taxon>Tracheophyta</taxon>
        <taxon>Spermatophyta</taxon>
        <taxon>Pinopsida</taxon>
        <taxon>Pinidae</taxon>
        <taxon>Conifers II</taxon>
        <taxon>Cupressales</taxon>
        <taxon>Taxaceae</taxon>
        <taxon>Taxus</taxon>
    </lineage>
</organism>
<evidence type="ECO:0000313" key="4">
    <source>
        <dbReference type="EMBL" id="KAH9303366.1"/>
    </source>
</evidence>
<comment type="caution">
    <text evidence="4">The sequence shown here is derived from an EMBL/GenBank/DDBJ whole genome shotgun (WGS) entry which is preliminary data.</text>
</comment>
<protein>
    <recommendedName>
        <fullName evidence="3">Glycosyl transferase CAP10 domain-containing protein</fullName>
    </recommendedName>
</protein>
<name>A0AA38CKT5_TAXCH</name>
<evidence type="ECO:0000313" key="5">
    <source>
        <dbReference type="Proteomes" id="UP000824469"/>
    </source>
</evidence>